<keyword evidence="7 13" id="KW-1005">Bacterial flagellum biogenesis</keyword>
<keyword evidence="11 13" id="KW-1006">Bacterial flagellum protein export</keyword>
<dbReference type="InterPro" id="IPR006136">
    <property type="entry name" value="FlhB"/>
</dbReference>
<evidence type="ECO:0000313" key="16">
    <source>
        <dbReference type="Proteomes" id="UP000276260"/>
    </source>
</evidence>
<feature type="transmembrane region" description="Helical" evidence="13">
    <location>
        <begin position="95"/>
        <end position="117"/>
    </location>
</feature>
<protein>
    <recommendedName>
        <fullName evidence="3 13">Flagellar biosynthetic protein FlhB</fullName>
    </recommendedName>
</protein>
<keyword evidence="6 13" id="KW-0812">Transmembrane</keyword>
<evidence type="ECO:0000256" key="14">
    <source>
        <dbReference type="SAM" id="MobiDB-lite"/>
    </source>
</evidence>
<feature type="region of interest" description="Disordered" evidence="14">
    <location>
        <begin position="356"/>
        <end position="375"/>
    </location>
</feature>
<evidence type="ECO:0000256" key="1">
    <source>
        <dbReference type="ARBA" id="ARBA00004651"/>
    </source>
</evidence>
<dbReference type="Gene3D" id="3.40.1690.10">
    <property type="entry name" value="secretion proteins EscU"/>
    <property type="match status" value="1"/>
</dbReference>
<evidence type="ECO:0000256" key="6">
    <source>
        <dbReference type="ARBA" id="ARBA00022692"/>
    </source>
</evidence>
<dbReference type="PRINTS" id="PR00950">
    <property type="entry name" value="TYPE3IMSPROT"/>
</dbReference>
<name>A0A3P3QPI3_9GAMM</name>
<feature type="transmembrane region" description="Helical" evidence="13">
    <location>
        <begin position="152"/>
        <end position="176"/>
    </location>
</feature>
<proteinExistence type="inferred from homology"/>
<evidence type="ECO:0000256" key="11">
    <source>
        <dbReference type="ARBA" id="ARBA00023225"/>
    </source>
</evidence>
<evidence type="ECO:0000256" key="7">
    <source>
        <dbReference type="ARBA" id="ARBA00022795"/>
    </source>
</evidence>
<dbReference type="NCBIfam" id="TIGR00328">
    <property type="entry name" value="flhB"/>
    <property type="match status" value="1"/>
</dbReference>
<organism evidence="15 16">
    <name type="scientific">Rheinheimera mesophila</name>
    <dbReference type="NCBI Taxonomy" id="1547515"/>
    <lineage>
        <taxon>Bacteria</taxon>
        <taxon>Pseudomonadati</taxon>
        <taxon>Pseudomonadota</taxon>
        <taxon>Gammaproteobacteria</taxon>
        <taxon>Chromatiales</taxon>
        <taxon>Chromatiaceae</taxon>
        <taxon>Rheinheimera</taxon>
    </lineage>
</organism>
<evidence type="ECO:0000256" key="9">
    <source>
        <dbReference type="ARBA" id="ARBA00022989"/>
    </source>
</evidence>
<keyword evidence="15" id="KW-0282">Flagellum</keyword>
<dbReference type="AlphaFoldDB" id="A0A3P3QPI3"/>
<evidence type="ECO:0000256" key="4">
    <source>
        <dbReference type="ARBA" id="ARBA00022448"/>
    </source>
</evidence>
<dbReference type="Gene3D" id="6.10.250.2080">
    <property type="match status" value="1"/>
</dbReference>
<keyword evidence="10 13" id="KW-0472">Membrane</keyword>
<keyword evidence="5 13" id="KW-1003">Cell membrane</keyword>
<sequence>MASSGQEKTEEPTSKKLEDTRKKGQVARSRDLATFAVLVGSSAGILIFGKEIAASVLDVCRRLLSLDEKDIFNPYSMFAVWDEALIELFPGLLKFFLLILLAAYVGSVLIGGYNFTWQAVGFKWSKMSPLAGIKRMFGMQAMVELIKSIAKVLVIGGLTFALLSTFFDDIMALSLMTNPEDIFASAEILAWTFFGICFSVIVIAAIDAPYQMWKHHKELKMTLQEVKDEYKNSEGDPRVKGRIRSLQYQAARRRMIAAVPTADVVVTNPTHFAVALKYDQAKFRAPVVVAKGADEVALYIRRLAEENKVPVLESPALARSIFYTTELDHPIPEQLFAAVAQVLAYVYQLNMFKKGKGKRPKNLAKDLPIPDDFRH</sequence>
<evidence type="ECO:0000256" key="10">
    <source>
        <dbReference type="ARBA" id="ARBA00023136"/>
    </source>
</evidence>
<dbReference type="PANTHER" id="PTHR30531:SF12">
    <property type="entry name" value="FLAGELLAR BIOSYNTHETIC PROTEIN FLHB"/>
    <property type="match status" value="1"/>
</dbReference>
<evidence type="ECO:0000256" key="3">
    <source>
        <dbReference type="ARBA" id="ARBA00021622"/>
    </source>
</evidence>
<gene>
    <name evidence="13 15" type="primary">flhB</name>
    <name evidence="15" type="ORF">EIK76_03515</name>
</gene>
<evidence type="ECO:0000256" key="8">
    <source>
        <dbReference type="ARBA" id="ARBA00022927"/>
    </source>
</evidence>
<accession>A0A3P3QPI3</accession>
<evidence type="ECO:0000256" key="12">
    <source>
        <dbReference type="ARBA" id="ARBA00025078"/>
    </source>
</evidence>
<evidence type="ECO:0000313" key="15">
    <source>
        <dbReference type="EMBL" id="RRJ23166.1"/>
    </source>
</evidence>
<keyword evidence="8 13" id="KW-0653">Protein transport</keyword>
<keyword evidence="15" id="KW-0966">Cell projection</keyword>
<feature type="transmembrane region" description="Helical" evidence="13">
    <location>
        <begin position="32"/>
        <end position="49"/>
    </location>
</feature>
<keyword evidence="15" id="KW-0969">Cilium</keyword>
<keyword evidence="9 13" id="KW-1133">Transmembrane helix</keyword>
<dbReference type="FunFam" id="3.40.1690.10:FF:000001">
    <property type="entry name" value="Flagellar biosynthetic protein FlhB"/>
    <property type="match status" value="1"/>
</dbReference>
<dbReference type="InterPro" id="IPR029025">
    <property type="entry name" value="T3SS_substrate_exporter_C"/>
</dbReference>
<feature type="compositionally biased region" description="Basic and acidic residues" evidence="14">
    <location>
        <begin position="7"/>
        <end position="22"/>
    </location>
</feature>
<dbReference type="RefSeq" id="WP_046520361.1">
    <property type="nucleotide sequence ID" value="NZ_LAVS01000033.1"/>
</dbReference>
<keyword evidence="16" id="KW-1185">Reference proteome</keyword>
<dbReference type="InterPro" id="IPR006135">
    <property type="entry name" value="T3SS_substrate_exporter"/>
</dbReference>
<dbReference type="Pfam" id="PF01312">
    <property type="entry name" value="Bac_export_2"/>
    <property type="match status" value="1"/>
</dbReference>
<comment type="subcellular location">
    <subcellularLocation>
        <location evidence="1">Cell membrane</location>
        <topology evidence="1">Multi-pass membrane protein</topology>
    </subcellularLocation>
</comment>
<reference evidence="15 16" key="1">
    <citation type="submission" date="2018-11" db="EMBL/GenBank/DDBJ databases">
        <title>Draft genome analysis of Rheinheimera mesophila isolated from an industrial waste site.</title>
        <authorList>
            <person name="Yu Q."/>
            <person name="Qi Y."/>
            <person name="Zhang H."/>
            <person name="Lu Y."/>
            <person name="Pu J."/>
        </authorList>
    </citation>
    <scope>NUCLEOTIDE SEQUENCE [LARGE SCALE GENOMIC DNA]</scope>
    <source>
        <strain evidence="15 16">IITR13</strain>
    </source>
</reference>
<comment type="similarity">
    <text evidence="2 13">Belongs to the type III secretion exporter family.</text>
</comment>
<dbReference type="GO" id="GO:0044780">
    <property type="term" value="P:bacterial-type flagellum assembly"/>
    <property type="evidence" value="ECO:0007669"/>
    <property type="project" value="InterPro"/>
</dbReference>
<dbReference type="PANTHER" id="PTHR30531">
    <property type="entry name" value="FLAGELLAR BIOSYNTHETIC PROTEIN FLHB"/>
    <property type="match status" value="1"/>
</dbReference>
<dbReference type="GO" id="GO:0005886">
    <property type="term" value="C:plasma membrane"/>
    <property type="evidence" value="ECO:0007669"/>
    <property type="project" value="UniProtKB-SubCell"/>
</dbReference>
<dbReference type="EMBL" id="RRCF01000001">
    <property type="protein sequence ID" value="RRJ23166.1"/>
    <property type="molecule type" value="Genomic_DNA"/>
</dbReference>
<feature type="transmembrane region" description="Helical" evidence="13">
    <location>
        <begin position="188"/>
        <end position="210"/>
    </location>
</feature>
<keyword evidence="4 13" id="KW-0813">Transport</keyword>
<dbReference type="GO" id="GO:0009306">
    <property type="term" value="P:protein secretion"/>
    <property type="evidence" value="ECO:0007669"/>
    <property type="project" value="InterPro"/>
</dbReference>
<comment type="function">
    <text evidence="12 13">Required for formation of the rod structure in the basal body of the flagellar apparatus. Together with FliI and FliH, may constitute the export apparatus of flagellin.</text>
</comment>
<evidence type="ECO:0000256" key="13">
    <source>
        <dbReference type="RuleBase" id="RU364091"/>
    </source>
</evidence>
<evidence type="ECO:0000256" key="2">
    <source>
        <dbReference type="ARBA" id="ARBA00010690"/>
    </source>
</evidence>
<feature type="region of interest" description="Disordered" evidence="14">
    <location>
        <begin position="1"/>
        <end position="23"/>
    </location>
</feature>
<evidence type="ECO:0000256" key="5">
    <source>
        <dbReference type="ARBA" id="ARBA00022475"/>
    </source>
</evidence>
<dbReference type="OrthoDB" id="9807950at2"/>
<comment type="caution">
    <text evidence="15">The sequence shown here is derived from an EMBL/GenBank/DDBJ whole genome shotgun (WGS) entry which is preliminary data.</text>
</comment>
<dbReference type="SUPFAM" id="SSF160544">
    <property type="entry name" value="EscU C-terminal domain-like"/>
    <property type="match status" value="1"/>
</dbReference>
<dbReference type="Proteomes" id="UP000276260">
    <property type="component" value="Unassembled WGS sequence"/>
</dbReference>